<sequence>MDESLVRELWLSKLSEATQPIVSDVRSQTLAETAKIGDQLVERFQPLLSCLSVSHSSPRFTVATRGPDNVVTAKRGPTDIEALGAEITTLRHDLKKIPANRSSDC</sequence>
<proteinExistence type="predicted"/>
<reference evidence="1" key="1">
    <citation type="submission" date="2019-07" db="EMBL/GenBank/DDBJ databases">
        <title>Annotation for the trematode Paragonimus miyazaki's.</title>
        <authorList>
            <person name="Choi Y.-J."/>
        </authorList>
    </citation>
    <scope>NUCLEOTIDE SEQUENCE</scope>
    <source>
        <strain evidence="1">Japan</strain>
    </source>
</reference>
<name>A0A8S9YQE4_9TREM</name>
<dbReference type="OrthoDB" id="6233583at2759"/>
<evidence type="ECO:0000313" key="2">
    <source>
        <dbReference type="Proteomes" id="UP000822476"/>
    </source>
</evidence>
<evidence type="ECO:0000313" key="1">
    <source>
        <dbReference type="EMBL" id="KAF7256952.1"/>
    </source>
</evidence>
<dbReference type="AlphaFoldDB" id="A0A8S9YQE4"/>
<protein>
    <submittedName>
        <fullName evidence="1">Uncharacterized protein</fullName>
    </submittedName>
</protein>
<organism evidence="1 2">
    <name type="scientific">Paragonimus skrjabini miyazakii</name>
    <dbReference type="NCBI Taxonomy" id="59628"/>
    <lineage>
        <taxon>Eukaryota</taxon>
        <taxon>Metazoa</taxon>
        <taxon>Spiralia</taxon>
        <taxon>Lophotrochozoa</taxon>
        <taxon>Platyhelminthes</taxon>
        <taxon>Trematoda</taxon>
        <taxon>Digenea</taxon>
        <taxon>Plagiorchiida</taxon>
        <taxon>Troglotremata</taxon>
        <taxon>Troglotrematidae</taxon>
        <taxon>Paragonimus</taxon>
    </lineage>
</organism>
<accession>A0A8S9YQE4</accession>
<dbReference type="EMBL" id="JTDE01002738">
    <property type="protein sequence ID" value="KAF7256952.1"/>
    <property type="molecule type" value="Genomic_DNA"/>
</dbReference>
<gene>
    <name evidence="1" type="ORF">EG68_05691</name>
</gene>
<comment type="caution">
    <text evidence="1">The sequence shown here is derived from an EMBL/GenBank/DDBJ whole genome shotgun (WGS) entry which is preliminary data.</text>
</comment>
<keyword evidence="2" id="KW-1185">Reference proteome</keyword>
<dbReference type="Proteomes" id="UP000822476">
    <property type="component" value="Unassembled WGS sequence"/>
</dbReference>